<dbReference type="AlphaFoldDB" id="A0A2P6PM54"/>
<protein>
    <recommendedName>
        <fullName evidence="5">Glycosyltransferase</fullName>
        <ecNumber evidence="5">2.4.1.-</ecNumber>
    </recommendedName>
</protein>
<keyword evidence="2 4" id="KW-0328">Glycosyltransferase</keyword>
<dbReference type="Gramene" id="PRQ23012">
    <property type="protein sequence ID" value="PRQ23012"/>
    <property type="gene ID" value="RchiOBHm_Chr6g0256521"/>
</dbReference>
<dbReference type="Pfam" id="PF00201">
    <property type="entry name" value="UDPGT"/>
    <property type="match status" value="1"/>
</dbReference>
<keyword evidence="3 4" id="KW-0808">Transferase</keyword>
<comment type="caution">
    <text evidence="6">The sequence shown here is derived from an EMBL/GenBank/DDBJ whole genome shotgun (WGS) entry which is preliminary data.</text>
</comment>
<accession>A0A2P6PM54</accession>
<dbReference type="PROSITE" id="PS00375">
    <property type="entry name" value="UDPGT"/>
    <property type="match status" value="1"/>
</dbReference>
<dbReference type="OMA" id="IWMPEGF"/>
<dbReference type="EMBL" id="PDCK01000044">
    <property type="protein sequence ID" value="PRQ23012.1"/>
    <property type="molecule type" value="Genomic_DNA"/>
</dbReference>
<dbReference type="Gene3D" id="3.40.50.2000">
    <property type="entry name" value="Glycogen Phosphorylase B"/>
    <property type="match status" value="2"/>
</dbReference>
<evidence type="ECO:0000313" key="6">
    <source>
        <dbReference type="EMBL" id="PRQ23012.1"/>
    </source>
</evidence>
<dbReference type="FunFam" id="3.40.50.2000:FF:000071">
    <property type="entry name" value="Glycosyltransferase"/>
    <property type="match status" value="1"/>
</dbReference>
<organism evidence="6 7">
    <name type="scientific">Rosa chinensis</name>
    <name type="common">China rose</name>
    <dbReference type="NCBI Taxonomy" id="74649"/>
    <lineage>
        <taxon>Eukaryota</taxon>
        <taxon>Viridiplantae</taxon>
        <taxon>Streptophyta</taxon>
        <taxon>Embryophyta</taxon>
        <taxon>Tracheophyta</taxon>
        <taxon>Spermatophyta</taxon>
        <taxon>Magnoliopsida</taxon>
        <taxon>eudicotyledons</taxon>
        <taxon>Gunneridae</taxon>
        <taxon>Pentapetalae</taxon>
        <taxon>rosids</taxon>
        <taxon>fabids</taxon>
        <taxon>Rosales</taxon>
        <taxon>Rosaceae</taxon>
        <taxon>Rosoideae</taxon>
        <taxon>Rosoideae incertae sedis</taxon>
        <taxon>Rosa</taxon>
    </lineage>
</organism>
<evidence type="ECO:0000256" key="2">
    <source>
        <dbReference type="ARBA" id="ARBA00022676"/>
    </source>
</evidence>
<dbReference type="FunFam" id="3.40.50.2000:FF:000047">
    <property type="entry name" value="Glycosyltransferase"/>
    <property type="match status" value="1"/>
</dbReference>
<dbReference type="EC" id="2.4.1.-" evidence="5"/>
<evidence type="ECO:0000256" key="4">
    <source>
        <dbReference type="RuleBase" id="RU003718"/>
    </source>
</evidence>
<evidence type="ECO:0000313" key="7">
    <source>
        <dbReference type="Proteomes" id="UP000238479"/>
    </source>
</evidence>
<dbReference type="Proteomes" id="UP000238479">
    <property type="component" value="Chromosome 6"/>
</dbReference>
<dbReference type="OrthoDB" id="1480661at2759"/>
<keyword evidence="7" id="KW-1185">Reference proteome</keyword>
<sequence>MAMETNSCQQLQIFFLPYMARGHSIPLIDIAKLFSSRGARCTIVTTPLNAPLFSKAIQKGEIELVLIKFPSTEAGLPQDCESADLIRTQDTVEKFIKATFLLAPQLGKVLDEHRPHCLVADAFFTWATDVAAKFGIPRLCFHGIGFFPLCASLSVMMYQPHTKSSSDSESFVIPNLPDEIKMPRSQLPVFPNLDGESEFMKIVKVSIESEERSYGVIVNSFYELEPAYADHYRKVFGRKAWHIGPVSLCNEAAEDKAERGSIEISTAEKHECLKWLDTKKPHSVMYVSFGSLIQFADCQLLEIAMGLEASGQDFVWVVKKEEKDVENWLPEGFEKRMEGKGLIIRDWAPQVLILEHEAIGAFVTHCGWNSILEGVSAGVPMITWPVFGEQFYNEKLVTEIHRIGVPVGSEKWVLSFADVSAETEASVRREAIEEAVIRIMVGDEAVEIRSRVKELGEKARRAVEEGGSSFLDLSALVGELNHLLEA</sequence>
<evidence type="ECO:0000256" key="5">
    <source>
        <dbReference type="RuleBase" id="RU362057"/>
    </source>
</evidence>
<comment type="similarity">
    <text evidence="1 4">Belongs to the UDP-glycosyltransferase family.</text>
</comment>
<proteinExistence type="inferred from homology"/>
<dbReference type="CDD" id="cd03784">
    <property type="entry name" value="GT1_Gtf-like"/>
    <property type="match status" value="1"/>
</dbReference>
<dbReference type="PANTHER" id="PTHR48047">
    <property type="entry name" value="GLYCOSYLTRANSFERASE"/>
    <property type="match status" value="1"/>
</dbReference>
<dbReference type="InterPro" id="IPR035595">
    <property type="entry name" value="UDP_glycos_trans_CS"/>
</dbReference>
<dbReference type="GO" id="GO:0035251">
    <property type="term" value="F:UDP-glucosyltransferase activity"/>
    <property type="evidence" value="ECO:0007669"/>
    <property type="project" value="UniProtKB-ARBA"/>
</dbReference>
<gene>
    <name evidence="6" type="ORF">RchiOBHm_Chr6g0256521</name>
</gene>
<dbReference type="InterPro" id="IPR002213">
    <property type="entry name" value="UDP_glucos_trans"/>
</dbReference>
<dbReference type="SUPFAM" id="SSF53756">
    <property type="entry name" value="UDP-Glycosyltransferase/glycogen phosphorylase"/>
    <property type="match status" value="1"/>
</dbReference>
<evidence type="ECO:0000256" key="3">
    <source>
        <dbReference type="ARBA" id="ARBA00022679"/>
    </source>
</evidence>
<reference evidence="6 7" key="1">
    <citation type="journal article" date="2018" name="Nat. Genet.">
        <title>The Rosa genome provides new insights in the design of modern roses.</title>
        <authorList>
            <person name="Bendahmane M."/>
        </authorList>
    </citation>
    <scope>NUCLEOTIDE SEQUENCE [LARGE SCALE GENOMIC DNA]</scope>
    <source>
        <strain evidence="7">cv. Old Blush</strain>
    </source>
</reference>
<name>A0A2P6PM54_ROSCH</name>
<dbReference type="PANTHER" id="PTHR48047:SF45">
    <property type="entry name" value="SCOPOLETIN GLUCOSYLTRANSFERASE-LIKE"/>
    <property type="match status" value="1"/>
</dbReference>
<evidence type="ECO:0000256" key="1">
    <source>
        <dbReference type="ARBA" id="ARBA00009995"/>
    </source>
</evidence>